<evidence type="ECO:0000259" key="2">
    <source>
        <dbReference type="Pfam" id="PF12146"/>
    </source>
</evidence>
<sequence>MSSTHQSVQIPSPEAGVQLAGVRISPEPRPATPSPLVILAHGVTCTKDYGIQVYAEAFASAGYETLLFDYRGWGESQGTKHRVSFKEQQDDIRSVVRWARQQPDVDSKRIVLWGSSLGAGHCLAVAAKDPPSSYAAVICLNPYTSGYATLLRALTPWAMAYSVVALIDGAGSLLGTKPIICRFTQHCDPETGAKRKFSRGVLITGKVPQGFWRVSGGAYFPHSNHAQARNLLQLLNSEVWLSASKVTAPILFTPIKGKDELCPPWTAARAAKRAPRGEYQGLGDRQSNHFSVYQPGLDTNCAEQGVAVHLDFLKRTVPV</sequence>
<dbReference type="Proteomes" id="UP000245768">
    <property type="component" value="Unassembled WGS sequence"/>
</dbReference>
<keyword evidence="1 3" id="KW-0378">Hydrolase</keyword>
<evidence type="ECO:0000313" key="4">
    <source>
        <dbReference type="Proteomes" id="UP000245768"/>
    </source>
</evidence>
<organism evidence="3 4">
    <name type="scientific">Acaromyces ingoldii</name>
    <dbReference type="NCBI Taxonomy" id="215250"/>
    <lineage>
        <taxon>Eukaryota</taxon>
        <taxon>Fungi</taxon>
        <taxon>Dikarya</taxon>
        <taxon>Basidiomycota</taxon>
        <taxon>Ustilaginomycotina</taxon>
        <taxon>Exobasidiomycetes</taxon>
        <taxon>Exobasidiales</taxon>
        <taxon>Cryptobasidiaceae</taxon>
        <taxon>Acaromyces</taxon>
    </lineage>
</organism>
<keyword evidence="4" id="KW-1185">Reference proteome</keyword>
<dbReference type="EMBL" id="KZ819634">
    <property type="protein sequence ID" value="PWN92619.1"/>
    <property type="molecule type" value="Genomic_DNA"/>
</dbReference>
<dbReference type="InterPro" id="IPR050261">
    <property type="entry name" value="FrsA_esterase"/>
</dbReference>
<dbReference type="PANTHER" id="PTHR22946">
    <property type="entry name" value="DIENELACTONE HYDROLASE DOMAIN-CONTAINING PROTEIN-RELATED"/>
    <property type="match status" value="1"/>
</dbReference>
<name>A0A316YTL2_9BASI</name>
<dbReference type="RefSeq" id="XP_025379817.1">
    <property type="nucleotide sequence ID" value="XM_025523333.1"/>
</dbReference>
<dbReference type="SUPFAM" id="SSF53474">
    <property type="entry name" value="alpha/beta-Hydrolases"/>
    <property type="match status" value="1"/>
</dbReference>
<evidence type="ECO:0000256" key="1">
    <source>
        <dbReference type="ARBA" id="ARBA00022801"/>
    </source>
</evidence>
<dbReference type="Pfam" id="PF12146">
    <property type="entry name" value="Hydrolase_4"/>
    <property type="match status" value="1"/>
</dbReference>
<dbReference type="Gene3D" id="3.40.50.1820">
    <property type="entry name" value="alpha/beta hydrolase"/>
    <property type="match status" value="1"/>
</dbReference>
<protein>
    <submittedName>
        <fullName evidence="3">Alpha/beta-hydrolase</fullName>
    </submittedName>
</protein>
<gene>
    <name evidence="3" type="ORF">FA10DRAFT_276676</name>
</gene>
<proteinExistence type="predicted"/>
<reference evidence="3 4" key="1">
    <citation type="journal article" date="2018" name="Mol. Biol. Evol.">
        <title>Broad Genomic Sampling Reveals a Smut Pathogenic Ancestry of the Fungal Clade Ustilaginomycotina.</title>
        <authorList>
            <person name="Kijpornyongpan T."/>
            <person name="Mondo S.J."/>
            <person name="Barry K."/>
            <person name="Sandor L."/>
            <person name="Lee J."/>
            <person name="Lipzen A."/>
            <person name="Pangilinan J."/>
            <person name="LaButti K."/>
            <person name="Hainaut M."/>
            <person name="Henrissat B."/>
            <person name="Grigoriev I.V."/>
            <person name="Spatafora J.W."/>
            <person name="Aime M.C."/>
        </authorList>
    </citation>
    <scope>NUCLEOTIDE SEQUENCE [LARGE SCALE GENOMIC DNA]</scope>
    <source>
        <strain evidence="3 4">MCA 4198</strain>
    </source>
</reference>
<dbReference type="InterPro" id="IPR022742">
    <property type="entry name" value="Hydrolase_4"/>
</dbReference>
<evidence type="ECO:0000313" key="3">
    <source>
        <dbReference type="EMBL" id="PWN92619.1"/>
    </source>
</evidence>
<dbReference type="InterPro" id="IPR029058">
    <property type="entry name" value="AB_hydrolase_fold"/>
</dbReference>
<feature type="domain" description="Serine aminopeptidase S33" evidence="2">
    <location>
        <begin position="33"/>
        <end position="150"/>
    </location>
</feature>
<dbReference type="InParanoid" id="A0A316YTL2"/>
<dbReference type="GO" id="GO:0016788">
    <property type="term" value="F:hydrolase activity, acting on ester bonds"/>
    <property type="evidence" value="ECO:0007669"/>
    <property type="project" value="UniProtKB-ARBA"/>
</dbReference>
<dbReference type="PANTHER" id="PTHR22946:SF9">
    <property type="entry name" value="POLYKETIDE TRANSFERASE AF380"/>
    <property type="match status" value="1"/>
</dbReference>
<dbReference type="OrthoDB" id="2498029at2759"/>
<dbReference type="STRING" id="215250.A0A316YTL2"/>
<dbReference type="AlphaFoldDB" id="A0A316YTL2"/>
<dbReference type="GeneID" id="37045249"/>
<accession>A0A316YTL2</accession>